<accession>A0A396BRT1</accession>
<dbReference type="EMBL" id="QRJE01000025">
    <property type="protein sequence ID" value="RHH09143.1"/>
    <property type="molecule type" value="Genomic_DNA"/>
</dbReference>
<reference evidence="1 2" key="1">
    <citation type="submission" date="2018-08" db="EMBL/GenBank/DDBJ databases">
        <title>A genome reference for cultivated species of the human gut microbiota.</title>
        <authorList>
            <person name="Zou Y."/>
            <person name="Xue W."/>
            <person name="Luo G."/>
        </authorList>
    </citation>
    <scope>NUCLEOTIDE SEQUENCE [LARGE SCALE GENOMIC DNA]</scope>
    <source>
        <strain evidence="1 2">AM18-6</strain>
    </source>
</reference>
<dbReference type="AlphaFoldDB" id="A0A396BRT1"/>
<evidence type="ECO:0000313" key="1">
    <source>
        <dbReference type="EMBL" id="RHH09143.1"/>
    </source>
</evidence>
<proteinExistence type="predicted"/>
<comment type="caution">
    <text evidence="1">The sequence shown here is derived from an EMBL/GenBank/DDBJ whole genome shotgun (WGS) entry which is preliminary data.</text>
</comment>
<dbReference type="Proteomes" id="UP000266644">
    <property type="component" value="Unassembled WGS sequence"/>
</dbReference>
<protein>
    <submittedName>
        <fullName evidence="1">Uncharacterized protein</fullName>
    </submittedName>
</protein>
<evidence type="ECO:0000313" key="2">
    <source>
        <dbReference type="Proteomes" id="UP000266644"/>
    </source>
</evidence>
<name>A0A396BRT1_BACFG</name>
<gene>
    <name evidence="1" type="ORF">DW228_15620</name>
</gene>
<organism evidence="1 2">
    <name type="scientific">Bacteroides fragilis</name>
    <dbReference type="NCBI Taxonomy" id="817"/>
    <lineage>
        <taxon>Bacteria</taxon>
        <taxon>Pseudomonadati</taxon>
        <taxon>Bacteroidota</taxon>
        <taxon>Bacteroidia</taxon>
        <taxon>Bacteroidales</taxon>
        <taxon>Bacteroidaceae</taxon>
        <taxon>Bacteroides</taxon>
    </lineage>
</organism>
<sequence>MLTLPSAKLNEIGFSNGVFAAKREYLRQKTAVFQHKDGVFPEKEVSIRTQRSKHFPEMLTSFPKISSCFATLHILL</sequence>